<dbReference type="OrthoDB" id="10012341at2"/>
<geneLocation type="plasmid" evidence="2 3">
    <name>pACP4.1</name>
</geneLocation>
<gene>
    <name evidence="2" type="ORF">CBP36_19725</name>
</gene>
<evidence type="ECO:0000259" key="1">
    <source>
        <dbReference type="Pfam" id="PF01814"/>
    </source>
</evidence>
<proteinExistence type="predicted"/>
<name>A0A240UI78_9BURK</name>
<dbReference type="RefSeq" id="WP_086928968.1">
    <property type="nucleotide sequence ID" value="NZ_CP021363.1"/>
</dbReference>
<feature type="domain" description="Hemerythrin-like" evidence="1">
    <location>
        <begin position="28"/>
        <end position="162"/>
    </location>
</feature>
<dbReference type="KEGG" id="acip:CBP36_19725"/>
<evidence type="ECO:0000313" key="3">
    <source>
        <dbReference type="Proteomes" id="UP000194440"/>
    </source>
</evidence>
<evidence type="ECO:0000313" key="2">
    <source>
        <dbReference type="EMBL" id="ART61197.1"/>
    </source>
</evidence>
<reference evidence="2" key="1">
    <citation type="submission" date="2017-05" db="EMBL/GenBank/DDBJ databases">
        <title>Polyphasic characterization of four soil-derived phenanthrene-degrading Acidovorax strains and proposal of Acidovorax phenanthrenivorans sp. nov.</title>
        <authorList>
            <person name="Singleton D."/>
            <person name="Lee J."/>
            <person name="Dickey A.N."/>
            <person name="Stroud A."/>
            <person name="Scholl E.H."/>
            <person name="Wright F.A."/>
            <person name="Aitken M.D."/>
        </authorList>
    </citation>
    <scope>NUCLEOTIDE SEQUENCE</scope>
    <source>
        <strain evidence="2">P4</strain>
        <plasmid evidence="2">pACP4.1</plasmid>
    </source>
</reference>
<keyword evidence="3" id="KW-1185">Reference proteome</keyword>
<protein>
    <recommendedName>
        <fullName evidence="1">Hemerythrin-like domain-containing protein</fullName>
    </recommendedName>
</protein>
<dbReference type="EMBL" id="CP021367">
    <property type="protein sequence ID" value="ART61197.1"/>
    <property type="molecule type" value="Genomic_DNA"/>
</dbReference>
<dbReference type="InterPro" id="IPR012312">
    <property type="entry name" value="Hemerythrin-like"/>
</dbReference>
<organism evidence="2 3">
    <name type="scientific">Acidovorax carolinensis</name>
    <dbReference type="NCBI Taxonomy" id="553814"/>
    <lineage>
        <taxon>Bacteria</taxon>
        <taxon>Pseudomonadati</taxon>
        <taxon>Pseudomonadota</taxon>
        <taxon>Betaproteobacteria</taxon>
        <taxon>Burkholderiales</taxon>
        <taxon>Comamonadaceae</taxon>
        <taxon>Acidovorax</taxon>
    </lineage>
</organism>
<dbReference type="KEGG" id="acis:CBP35_19685"/>
<dbReference type="AlphaFoldDB" id="A0A240UI78"/>
<dbReference type="Pfam" id="PF01814">
    <property type="entry name" value="Hemerythrin"/>
    <property type="match status" value="1"/>
</dbReference>
<accession>A0A240UI78</accession>
<keyword evidence="2" id="KW-0614">Plasmid</keyword>
<dbReference type="Proteomes" id="UP000194440">
    <property type="component" value="Plasmid pACP4.1"/>
</dbReference>
<sequence>MTATDKSNSNSDAFGSVAMESYALNPVGAHIFRAQHEAVLRQANRISVCIAQGIGPSGPGRDQAVSACIAMTTMISLLSIHQSLEESLVRRMLSGDPRLRTQIDQYEREIAPVISEFHALTRKFTSPSVIAEKGPEFAQAFSSVLSMLQERFKSEERDLFGAYDRALRIGLPSGAILDQES</sequence>